<evidence type="ECO:0000313" key="1">
    <source>
        <dbReference type="EMBL" id="KAF8479356.1"/>
    </source>
</evidence>
<sequence length="113" mass="12862">MNVPAEFTRVGILEAVAKHIVCDDQPLMLTNKTTFRNCLVVMCPKTKVADLPTLNDLCIYLRNAFVQRLDQLKQDIKVRILPPLIVVFTSCAQHMSYPECPGEGFNHCRWLDS</sequence>
<dbReference type="AlphaFoldDB" id="A0A9P5MV39"/>
<organism evidence="1 2">
    <name type="scientific">Russula ochroleuca</name>
    <dbReference type="NCBI Taxonomy" id="152965"/>
    <lineage>
        <taxon>Eukaryota</taxon>
        <taxon>Fungi</taxon>
        <taxon>Dikarya</taxon>
        <taxon>Basidiomycota</taxon>
        <taxon>Agaricomycotina</taxon>
        <taxon>Agaricomycetes</taxon>
        <taxon>Russulales</taxon>
        <taxon>Russulaceae</taxon>
        <taxon>Russula</taxon>
    </lineage>
</organism>
<dbReference type="EMBL" id="WHVB01000010">
    <property type="protein sequence ID" value="KAF8479356.1"/>
    <property type="molecule type" value="Genomic_DNA"/>
</dbReference>
<dbReference type="OrthoDB" id="2724167at2759"/>
<evidence type="ECO:0000313" key="2">
    <source>
        <dbReference type="Proteomes" id="UP000759537"/>
    </source>
</evidence>
<reference evidence="1" key="1">
    <citation type="submission" date="2019-10" db="EMBL/GenBank/DDBJ databases">
        <authorList>
            <consortium name="DOE Joint Genome Institute"/>
            <person name="Kuo A."/>
            <person name="Miyauchi S."/>
            <person name="Kiss E."/>
            <person name="Drula E."/>
            <person name="Kohler A."/>
            <person name="Sanchez-Garcia M."/>
            <person name="Andreopoulos B."/>
            <person name="Barry K.W."/>
            <person name="Bonito G."/>
            <person name="Buee M."/>
            <person name="Carver A."/>
            <person name="Chen C."/>
            <person name="Cichocki N."/>
            <person name="Clum A."/>
            <person name="Culley D."/>
            <person name="Crous P.W."/>
            <person name="Fauchery L."/>
            <person name="Girlanda M."/>
            <person name="Hayes R."/>
            <person name="Keri Z."/>
            <person name="LaButti K."/>
            <person name="Lipzen A."/>
            <person name="Lombard V."/>
            <person name="Magnuson J."/>
            <person name="Maillard F."/>
            <person name="Morin E."/>
            <person name="Murat C."/>
            <person name="Nolan M."/>
            <person name="Ohm R."/>
            <person name="Pangilinan J."/>
            <person name="Pereira M."/>
            <person name="Perotto S."/>
            <person name="Peter M."/>
            <person name="Riley R."/>
            <person name="Sitrit Y."/>
            <person name="Stielow B."/>
            <person name="Szollosi G."/>
            <person name="Zifcakova L."/>
            <person name="Stursova M."/>
            <person name="Spatafora J.W."/>
            <person name="Tedersoo L."/>
            <person name="Vaario L.-M."/>
            <person name="Yamada A."/>
            <person name="Yan M."/>
            <person name="Wang P."/>
            <person name="Xu J."/>
            <person name="Bruns T."/>
            <person name="Baldrian P."/>
            <person name="Vilgalys R."/>
            <person name="Henrissat B."/>
            <person name="Grigoriev I.V."/>
            <person name="Hibbett D."/>
            <person name="Nagy L.G."/>
            <person name="Martin F.M."/>
        </authorList>
    </citation>
    <scope>NUCLEOTIDE SEQUENCE</scope>
    <source>
        <strain evidence="1">Prilba</strain>
    </source>
</reference>
<reference evidence="1" key="2">
    <citation type="journal article" date="2020" name="Nat. Commun.">
        <title>Large-scale genome sequencing of mycorrhizal fungi provides insights into the early evolution of symbiotic traits.</title>
        <authorList>
            <person name="Miyauchi S."/>
            <person name="Kiss E."/>
            <person name="Kuo A."/>
            <person name="Drula E."/>
            <person name="Kohler A."/>
            <person name="Sanchez-Garcia M."/>
            <person name="Morin E."/>
            <person name="Andreopoulos B."/>
            <person name="Barry K.W."/>
            <person name="Bonito G."/>
            <person name="Buee M."/>
            <person name="Carver A."/>
            <person name="Chen C."/>
            <person name="Cichocki N."/>
            <person name="Clum A."/>
            <person name="Culley D."/>
            <person name="Crous P.W."/>
            <person name="Fauchery L."/>
            <person name="Girlanda M."/>
            <person name="Hayes R.D."/>
            <person name="Keri Z."/>
            <person name="LaButti K."/>
            <person name="Lipzen A."/>
            <person name="Lombard V."/>
            <person name="Magnuson J."/>
            <person name="Maillard F."/>
            <person name="Murat C."/>
            <person name="Nolan M."/>
            <person name="Ohm R.A."/>
            <person name="Pangilinan J."/>
            <person name="Pereira M.F."/>
            <person name="Perotto S."/>
            <person name="Peter M."/>
            <person name="Pfister S."/>
            <person name="Riley R."/>
            <person name="Sitrit Y."/>
            <person name="Stielow J.B."/>
            <person name="Szollosi G."/>
            <person name="Zifcakova L."/>
            <person name="Stursova M."/>
            <person name="Spatafora J.W."/>
            <person name="Tedersoo L."/>
            <person name="Vaario L.M."/>
            <person name="Yamada A."/>
            <person name="Yan M."/>
            <person name="Wang P."/>
            <person name="Xu J."/>
            <person name="Bruns T."/>
            <person name="Baldrian P."/>
            <person name="Vilgalys R."/>
            <person name="Dunand C."/>
            <person name="Henrissat B."/>
            <person name="Grigoriev I.V."/>
            <person name="Hibbett D."/>
            <person name="Nagy L.G."/>
            <person name="Martin F.M."/>
        </authorList>
    </citation>
    <scope>NUCLEOTIDE SEQUENCE</scope>
    <source>
        <strain evidence="1">Prilba</strain>
    </source>
</reference>
<accession>A0A9P5MV39</accession>
<comment type="caution">
    <text evidence="1">The sequence shown here is derived from an EMBL/GenBank/DDBJ whole genome shotgun (WGS) entry which is preliminary data.</text>
</comment>
<name>A0A9P5MV39_9AGAM</name>
<protein>
    <submittedName>
        <fullName evidence="1">Uncharacterized protein</fullName>
    </submittedName>
</protein>
<gene>
    <name evidence="1" type="ORF">DFH94DRAFT_632463</name>
</gene>
<proteinExistence type="predicted"/>
<keyword evidence="2" id="KW-1185">Reference proteome</keyword>
<dbReference type="Proteomes" id="UP000759537">
    <property type="component" value="Unassembled WGS sequence"/>
</dbReference>